<name>A0A401Z061_9ACTN</name>
<evidence type="ECO:0000313" key="2">
    <source>
        <dbReference type="EMBL" id="GCE00234.1"/>
    </source>
</evidence>
<dbReference type="RefSeq" id="WP_160161726.1">
    <property type="nucleotide sequence ID" value="NZ_BIFH01000038.1"/>
</dbReference>
<sequence>MDEHQRQPEAEPEWLDNDDFERLLAEVLPELEPALPPGPGKRIYERAAHGDSAAG</sequence>
<dbReference type="EMBL" id="BIFH01000038">
    <property type="protein sequence ID" value="GCE00234.1"/>
    <property type="molecule type" value="Genomic_DNA"/>
</dbReference>
<dbReference type="AlphaFoldDB" id="A0A401Z061"/>
<comment type="caution">
    <text evidence="2">The sequence shown here is derived from an EMBL/GenBank/DDBJ whole genome shotgun (WGS) entry which is preliminary data.</text>
</comment>
<feature type="region of interest" description="Disordered" evidence="1">
    <location>
        <begin position="30"/>
        <end position="55"/>
    </location>
</feature>
<accession>A0A401Z061</accession>
<proteinExistence type="predicted"/>
<keyword evidence="3" id="KW-1185">Reference proteome</keyword>
<gene>
    <name evidence="2" type="ORF">EHYA_07959</name>
</gene>
<protein>
    <submittedName>
        <fullName evidence="2">Uncharacterized protein</fullName>
    </submittedName>
</protein>
<dbReference type="Proteomes" id="UP000286931">
    <property type="component" value="Unassembled WGS sequence"/>
</dbReference>
<organism evidence="2 3">
    <name type="scientific">Embleya hyalina</name>
    <dbReference type="NCBI Taxonomy" id="516124"/>
    <lineage>
        <taxon>Bacteria</taxon>
        <taxon>Bacillati</taxon>
        <taxon>Actinomycetota</taxon>
        <taxon>Actinomycetes</taxon>
        <taxon>Kitasatosporales</taxon>
        <taxon>Streptomycetaceae</taxon>
        <taxon>Embleya</taxon>
    </lineage>
</organism>
<evidence type="ECO:0000256" key="1">
    <source>
        <dbReference type="SAM" id="MobiDB-lite"/>
    </source>
</evidence>
<evidence type="ECO:0000313" key="3">
    <source>
        <dbReference type="Proteomes" id="UP000286931"/>
    </source>
</evidence>
<reference evidence="2 3" key="1">
    <citation type="submission" date="2018-12" db="EMBL/GenBank/DDBJ databases">
        <title>Draft genome sequence of Embleya hyalina NBRC 13850T.</title>
        <authorList>
            <person name="Komaki H."/>
            <person name="Hosoyama A."/>
            <person name="Kimura A."/>
            <person name="Ichikawa N."/>
            <person name="Tamura T."/>
        </authorList>
    </citation>
    <scope>NUCLEOTIDE SEQUENCE [LARGE SCALE GENOMIC DNA]</scope>
    <source>
        <strain evidence="2 3">NBRC 13850</strain>
    </source>
</reference>